<protein>
    <recommendedName>
        <fullName evidence="2">AB hydrolase-1 domain-containing protein</fullName>
    </recommendedName>
</protein>
<dbReference type="HOGENOM" id="CLU_020336_12_0_1"/>
<dbReference type="InterPro" id="IPR050266">
    <property type="entry name" value="AB_hydrolase_sf"/>
</dbReference>
<accession>A0A0C3HA35</accession>
<dbReference type="Proteomes" id="UP000054321">
    <property type="component" value="Unassembled WGS sequence"/>
</dbReference>
<dbReference type="PANTHER" id="PTHR43798:SF31">
    <property type="entry name" value="AB HYDROLASE SUPERFAMILY PROTEIN YCLE"/>
    <property type="match status" value="1"/>
</dbReference>
<dbReference type="InterPro" id="IPR029058">
    <property type="entry name" value="AB_hydrolase_fold"/>
</dbReference>
<proteinExistence type="predicted"/>
<dbReference type="Pfam" id="PF00561">
    <property type="entry name" value="Abhydrolase_1"/>
    <property type="match status" value="1"/>
</dbReference>
<dbReference type="AlphaFoldDB" id="A0A0C3HA35"/>
<feature type="domain" description="AB hydrolase-1" evidence="2">
    <location>
        <begin position="30"/>
        <end position="273"/>
    </location>
</feature>
<keyword evidence="4" id="KW-1185">Reference proteome</keyword>
<organism evidence="3 4">
    <name type="scientific">Oidiodendron maius (strain Zn)</name>
    <dbReference type="NCBI Taxonomy" id="913774"/>
    <lineage>
        <taxon>Eukaryota</taxon>
        <taxon>Fungi</taxon>
        <taxon>Dikarya</taxon>
        <taxon>Ascomycota</taxon>
        <taxon>Pezizomycotina</taxon>
        <taxon>Leotiomycetes</taxon>
        <taxon>Leotiomycetes incertae sedis</taxon>
        <taxon>Myxotrichaceae</taxon>
        <taxon>Oidiodendron</taxon>
    </lineage>
</organism>
<dbReference type="InParanoid" id="A0A0C3HA35"/>
<evidence type="ECO:0000259" key="2">
    <source>
        <dbReference type="Pfam" id="PF00561"/>
    </source>
</evidence>
<dbReference type="OrthoDB" id="408373at2759"/>
<dbReference type="EMBL" id="KN832879">
    <property type="protein sequence ID" value="KIM99216.1"/>
    <property type="molecule type" value="Genomic_DNA"/>
</dbReference>
<keyword evidence="1" id="KW-0378">Hydrolase</keyword>
<dbReference type="PANTHER" id="PTHR43798">
    <property type="entry name" value="MONOACYLGLYCEROL LIPASE"/>
    <property type="match status" value="1"/>
</dbReference>
<dbReference type="SUPFAM" id="SSF53474">
    <property type="entry name" value="alpha/beta-Hydrolases"/>
    <property type="match status" value="1"/>
</dbReference>
<name>A0A0C3HA35_OIDMZ</name>
<dbReference type="GO" id="GO:0016787">
    <property type="term" value="F:hydrolase activity"/>
    <property type="evidence" value="ECO:0007669"/>
    <property type="project" value="UniProtKB-KW"/>
</dbReference>
<reference evidence="3 4" key="1">
    <citation type="submission" date="2014-04" db="EMBL/GenBank/DDBJ databases">
        <authorList>
            <consortium name="DOE Joint Genome Institute"/>
            <person name="Kuo A."/>
            <person name="Martino E."/>
            <person name="Perotto S."/>
            <person name="Kohler A."/>
            <person name="Nagy L.G."/>
            <person name="Floudas D."/>
            <person name="Copeland A."/>
            <person name="Barry K.W."/>
            <person name="Cichocki N."/>
            <person name="Veneault-Fourrey C."/>
            <person name="LaButti K."/>
            <person name="Lindquist E.A."/>
            <person name="Lipzen A."/>
            <person name="Lundell T."/>
            <person name="Morin E."/>
            <person name="Murat C."/>
            <person name="Sun H."/>
            <person name="Tunlid A."/>
            <person name="Henrissat B."/>
            <person name="Grigoriev I.V."/>
            <person name="Hibbett D.S."/>
            <person name="Martin F."/>
            <person name="Nordberg H.P."/>
            <person name="Cantor M.N."/>
            <person name="Hua S.X."/>
        </authorList>
    </citation>
    <scope>NUCLEOTIDE SEQUENCE [LARGE SCALE GENOMIC DNA]</scope>
    <source>
        <strain evidence="3 4">Zn</strain>
    </source>
</reference>
<evidence type="ECO:0000313" key="3">
    <source>
        <dbReference type="EMBL" id="KIM99216.1"/>
    </source>
</evidence>
<gene>
    <name evidence="3" type="ORF">OIDMADRAFT_126644</name>
</gene>
<sequence length="286" mass="30937">MSIPSFSTASIKTSDGVTLRYISAGPANGPTLLFIPGWAQTAIQWHKQISFFSNDFRVLAIDHRGQGDSEQATGGYRISRLAADLNDVITQLDLKDAVLVGHSMGCSVLWALWNTYTASRSRIAKLVLVDQTPVMIGNPAWEDGLAQSLGAVFSPTAAYEVAAGLIAPDGVAVATGLVKTLFSPRLSEADFAWTMQQVTKMDTKNASTLFVNHAGQDWRDVLSTITVPTLVIGGELSLFFKSIEWTAKQIPGAKSKIFGKDEGGSHFMFWENDEGFNEALAGFLKD</sequence>
<dbReference type="Gene3D" id="3.40.50.1820">
    <property type="entry name" value="alpha/beta hydrolase"/>
    <property type="match status" value="1"/>
</dbReference>
<dbReference type="STRING" id="913774.A0A0C3HA35"/>
<dbReference type="GO" id="GO:0016020">
    <property type="term" value="C:membrane"/>
    <property type="evidence" value="ECO:0007669"/>
    <property type="project" value="TreeGrafter"/>
</dbReference>
<evidence type="ECO:0000313" key="4">
    <source>
        <dbReference type="Proteomes" id="UP000054321"/>
    </source>
</evidence>
<dbReference type="InterPro" id="IPR000073">
    <property type="entry name" value="AB_hydrolase_1"/>
</dbReference>
<reference evidence="4" key="2">
    <citation type="submission" date="2015-01" db="EMBL/GenBank/DDBJ databases">
        <title>Evolutionary Origins and Diversification of the Mycorrhizal Mutualists.</title>
        <authorList>
            <consortium name="DOE Joint Genome Institute"/>
            <consortium name="Mycorrhizal Genomics Consortium"/>
            <person name="Kohler A."/>
            <person name="Kuo A."/>
            <person name="Nagy L.G."/>
            <person name="Floudas D."/>
            <person name="Copeland A."/>
            <person name="Barry K.W."/>
            <person name="Cichocki N."/>
            <person name="Veneault-Fourrey C."/>
            <person name="LaButti K."/>
            <person name="Lindquist E.A."/>
            <person name="Lipzen A."/>
            <person name="Lundell T."/>
            <person name="Morin E."/>
            <person name="Murat C."/>
            <person name="Riley R."/>
            <person name="Ohm R."/>
            <person name="Sun H."/>
            <person name="Tunlid A."/>
            <person name="Henrissat B."/>
            <person name="Grigoriev I.V."/>
            <person name="Hibbett D.S."/>
            <person name="Martin F."/>
        </authorList>
    </citation>
    <scope>NUCLEOTIDE SEQUENCE [LARGE SCALE GENOMIC DNA]</scope>
    <source>
        <strain evidence="4">Zn</strain>
    </source>
</reference>
<evidence type="ECO:0000256" key="1">
    <source>
        <dbReference type="ARBA" id="ARBA00022801"/>
    </source>
</evidence>